<reference evidence="2" key="1">
    <citation type="journal article" date="2024" name="Proc. Natl. Acad. Sci. U.S.A.">
        <title>Extraordinary preservation of gene collinearity over three hundred million years revealed in homosporous lycophytes.</title>
        <authorList>
            <person name="Li C."/>
            <person name="Wickell D."/>
            <person name="Kuo L.Y."/>
            <person name="Chen X."/>
            <person name="Nie B."/>
            <person name="Liao X."/>
            <person name="Peng D."/>
            <person name="Ji J."/>
            <person name="Jenkins J."/>
            <person name="Williams M."/>
            <person name="Shu S."/>
            <person name="Plott C."/>
            <person name="Barry K."/>
            <person name="Rajasekar S."/>
            <person name="Grimwood J."/>
            <person name="Han X."/>
            <person name="Sun S."/>
            <person name="Hou Z."/>
            <person name="He W."/>
            <person name="Dai G."/>
            <person name="Sun C."/>
            <person name="Schmutz J."/>
            <person name="Leebens-Mack J.H."/>
            <person name="Li F.W."/>
            <person name="Wang L."/>
        </authorList>
    </citation>
    <scope>NUCLEOTIDE SEQUENCE [LARGE SCALE GENOMIC DNA]</scope>
    <source>
        <strain evidence="2">cv. PW_Plant_1</strain>
    </source>
</reference>
<dbReference type="EMBL" id="CM055096">
    <property type="protein sequence ID" value="KAJ7555670.1"/>
    <property type="molecule type" value="Genomic_DNA"/>
</dbReference>
<comment type="caution">
    <text evidence="1">The sequence shown here is derived from an EMBL/GenBank/DDBJ whole genome shotgun (WGS) entry which is preliminary data.</text>
</comment>
<name>A0ACC2DNG0_DIPCM</name>
<dbReference type="Proteomes" id="UP001162992">
    <property type="component" value="Chromosome 5"/>
</dbReference>
<evidence type="ECO:0000313" key="1">
    <source>
        <dbReference type="EMBL" id="KAJ7555670.1"/>
    </source>
</evidence>
<accession>A0ACC2DNG0</accession>
<sequence length="275" mass="30598">MKRGRDEEQVCKLPMAGGPVKEAHFRGVRKRPWGRFAAEIRDPWKKTRVWLGTFDTAEEAARAYDNAARALRGAKAKTNFPSPCDEQCPSQSSTVESWNAPRNILQCSATAAEPWGALYTSRFFEGRIDLNVSVQDFFAMEDATARLLDRVGAFRPCRGPIECMPSHFPGTRTVLLEDLSHAEKKLNLTKQSKAIPSRDGMSEWFAIGSVQQERAEPHGCQSDCDSSSVVLDTEATTVQNTKSASCKLPLPDLNLPLCPDELDMLQSSSRILRHL</sequence>
<organism evidence="1 2">
    <name type="scientific">Diphasiastrum complanatum</name>
    <name type="common">Issler's clubmoss</name>
    <name type="synonym">Lycopodium complanatum</name>
    <dbReference type="NCBI Taxonomy" id="34168"/>
    <lineage>
        <taxon>Eukaryota</taxon>
        <taxon>Viridiplantae</taxon>
        <taxon>Streptophyta</taxon>
        <taxon>Embryophyta</taxon>
        <taxon>Tracheophyta</taxon>
        <taxon>Lycopodiopsida</taxon>
        <taxon>Lycopodiales</taxon>
        <taxon>Lycopodiaceae</taxon>
        <taxon>Lycopodioideae</taxon>
        <taxon>Diphasiastrum</taxon>
    </lineage>
</organism>
<evidence type="ECO:0000313" key="2">
    <source>
        <dbReference type="Proteomes" id="UP001162992"/>
    </source>
</evidence>
<protein>
    <submittedName>
        <fullName evidence="1">Uncharacterized protein</fullName>
    </submittedName>
</protein>
<proteinExistence type="predicted"/>
<keyword evidence="2" id="KW-1185">Reference proteome</keyword>
<gene>
    <name evidence="1" type="ORF">O6H91_05G049600</name>
</gene>